<dbReference type="Pfam" id="PF22617">
    <property type="entry name" value="HCS_D2"/>
    <property type="match status" value="1"/>
</dbReference>
<dbReference type="EMBL" id="BLRU01000001">
    <property type="protein sequence ID" value="GFP18514.1"/>
    <property type="molecule type" value="Genomic_DNA"/>
</dbReference>
<dbReference type="InterPro" id="IPR054691">
    <property type="entry name" value="LeuA/HCS_post-cat"/>
</dbReference>
<evidence type="ECO:0000313" key="13">
    <source>
        <dbReference type="EMBL" id="GFP18514.1"/>
    </source>
</evidence>
<feature type="region of interest" description="Regulatory domain" evidence="11">
    <location>
        <begin position="391"/>
        <end position="512"/>
    </location>
</feature>
<feature type="domain" description="Pyruvate carboxyltransferase" evidence="12">
    <location>
        <begin position="5"/>
        <end position="267"/>
    </location>
</feature>
<sequence length="512" mass="56201">MPGKIYISDTTLRDGEQAPRIHLNPKEKLQIAQQLARLKVDVIEAGFPISSEGDFQSVAEIARKVKGPVIAGLARAVEADIRRAWEAVQYAERPRIHTFIATSDIHLKHQLRKERGEVLEIARRAVSLARSFTEDVEFSAMDATRSDVDFLCQVFEAAIEGGATVINVPDTVGYAMPHEFAELIDQIRKRVRGIDKVILSVHCHNDLGLAVSNSLAAVQHGAQQVEVAVNGLGERAGNAALEELVMIIDTRGIYLDVQTDINISEIARTSHLVSLLTGYPVQPNKAVVGRNAFAHESGIHQDGVLKERTTYEIMDPQKLGFVKSEIVLGKHSGRHAFSERLIQLGYKLSEEELARAFSRFKSLADRKGEIKDEDLEAIVANEIKITTELFKLNYYQTLSGSMVKPTATVGLEINGRMVQKAAYGDGPVDASFRAVDEITGIRARLESYSIDAVTAGKDALGEVTVVVEVEDLTTMGRGVSTDIIEASILAYLNALNRAVEKKPELGKLSQQE</sequence>
<evidence type="ECO:0000256" key="8">
    <source>
        <dbReference type="ARBA" id="ARBA00022723"/>
    </source>
</evidence>
<comment type="catalytic activity">
    <reaction evidence="11">
        <text>3-methyl-2-oxobutanoate + acetyl-CoA + H2O = (2S)-2-isopropylmalate + CoA + H(+)</text>
        <dbReference type="Rhea" id="RHEA:21524"/>
        <dbReference type="ChEBI" id="CHEBI:1178"/>
        <dbReference type="ChEBI" id="CHEBI:11851"/>
        <dbReference type="ChEBI" id="CHEBI:15377"/>
        <dbReference type="ChEBI" id="CHEBI:15378"/>
        <dbReference type="ChEBI" id="CHEBI:57287"/>
        <dbReference type="ChEBI" id="CHEBI:57288"/>
        <dbReference type="EC" id="2.3.3.13"/>
    </reaction>
</comment>
<organism evidence="13 14">
    <name type="scientific">Candidatus Hakubella thermalkaliphila</name>
    <dbReference type="NCBI Taxonomy" id="2754717"/>
    <lineage>
        <taxon>Bacteria</taxon>
        <taxon>Bacillati</taxon>
        <taxon>Actinomycetota</taxon>
        <taxon>Actinomycetota incertae sedis</taxon>
        <taxon>Candidatus Hakubellales</taxon>
        <taxon>Candidatus Hakubellaceae</taxon>
        <taxon>Candidatus Hakubella</taxon>
    </lineage>
</organism>
<dbReference type="Pfam" id="PF08502">
    <property type="entry name" value="LeuA_dimer"/>
    <property type="match status" value="1"/>
</dbReference>
<dbReference type="InterPro" id="IPR036230">
    <property type="entry name" value="LeuA_allosteric_dom_sf"/>
</dbReference>
<accession>A0A6V8NGL4</accession>
<feature type="binding site" evidence="11">
    <location>
        <position position="202"/>
    </location>
    <ligand>
        <name>Mn(2+)</name>
        <dbReference type="ChEBI" id="CHEBI:29035"/>
    </ligand>
</feature>
<dbReference type="GO" id="GO:0003852">
    <property type="term" value="F:2-isopropylmalate synthase activity"/>
    <property type="evidence" value="ECO:0007669"/>
    <property type="project" value="UniProtKB-UniRule"/>
</dbReference>
<evidence type="ECO:0000256" key="9">
    <source>
        <dbReference type="ARBA" id="ARBA00023211"/>
    </source>
</evidence>
<dbReference type="Gene3D" id="1.10.238.260">
    <property type="match status" value="1"/>
</dbReference>
<dbReference type="Gene3D" id="3.20.20.70">
    <property type="entry name" value="Aldolase class I"/>
    <property type="match status" value="1"/>
</dbReference>
<keyword evidence="7 11" id="KW-0808">Transferase</keyword>
<dbReference type="NCBIfam" id="NF002086">
    <property type="entry name" value="PRK00915.1-3"/>
    <property type="match status" value="1"/>
</dbReference>
<name>A0A6V8NGL4_9ACTN</name>
<dbReference type="PANTHER" id="PTHR10277:SF9">
    <property type="entry name" value="2-ISOPROPYLMALATE SYNTHASE 1, CHLOROPLASTIC-RELATED"/>
    <property type="match status" value="1"/>
</dbReference>
<dbReference type="GO" id="GO:0030145">
    <property type="term" value="F:manganese ion binding"/>
    <property type="evidence" value="ECO:0007669"/>
    <property type="project" value="UniProtKB-UniRule"/>
</dbReference>
<dbReference type="PROSITE" id="PS50991">
    <property type="entry name" value="PYR_CT"/>
    <property type="match status" value="1"/>
</dbReference>
<comment type="function">
    <text evidence="11">Catalyzes the condensation of the acetyl group of acetyl-CoA with 3-methyl-2-oxobutanoate (2-ketoisovalerate) to form 3-carboxy-3-hydroxy-4-methylpentanoate (2-isopropylmalate).</text>
</comment>
<evidence type="ECO:0000256" key="6">
    <source>
        <dbReference type="ARBA" id="ARBA00022605"/>
    </source>
</evidence>
<dbReference type="InterPro" id="IPR050073">
    <property type="entry name" value="2-IPM_HCS-like"/>
</dbReference>
<keyword evidence="11" id="KW-0963">Cytoplasm</keyword>
<dbReference type="Gene3D" id="3.30.160.270">
    <property type="match status" value="1"/>
</dbReference>
<keyword evidence="8 11" id="KW-0479">Metal-binding</keyword>
<dbReference type="InterPro" id="IPR013785">
    <property type="entry name" value="Aldolase_TIM"/>
</dbReference>
<dbReference type="FunFam" id="3.30.160.270:FF:000003">
    <property type="entry name" value="2-isopropylmalate synthase"/>
    <property type="match status" value="1"/>
</dbReference>
<evidence type="ECO:0000256" key="1">
    <source>
        <dbReference type="ARBA" id="ARBA00004689"/>
    </source>
</evidence>
<dbReference type="Proteomes" id="UP000574717">
    <property type="component" value="Unassembled WGS sequence"/>
</dbReference>
<dbReference type="HAMAP" id="MF_01025">
    <property type="entry name" value="LeuA_type1"/>
    <property type="match status" value="1"/>
</dbReference>
<feature type="binding site" evidence="11">
    <location>
        <position position="238"/>
    </location>
    <ligand>
        <name>Mn(2+)</name>
        <dbReference type="ChEBI" id="CHEBI:29035"/>
    </ligand>
</feature>
<evidence type="ECO:0000256" key="10">
    <source>
        <dbReference type="ARBA" id="ARBA00023304"/>
    </source>
</evidence>
<evidence type="ECO:0000313" key="14">
    <source>
        <dbReference type="Proteomes" id="UP000574717"/>
    </source>
</evidence>
<feature type="binding site" evidence="11">
    <location>
        <position position="14"/>
    </location>
    <ligand>
        <name>Mn(2+)</name>
        <dbReference type="ChEBI" id="CHEBI:29035"/>
    </ligand>
</feature>
<proteinExistence type="inferred from homology"/>
<dbReference type="SUPFAM" id="SSF110921">
    <property type="entry name" value="2-isopropylmalate synthase LeuA, allosteric (dimerisation) domain"/>
    <property type="match status" value="1"/>
</dbReference>
<comment type="pathway">
    <text evidence="1 11">Amino-acid biosynthesis; L-leucine biosynthesis; L-leucine from 3-methyl-2-oxobutanoate: step 1/4.</text>
</comment>
<dbReference type="EC" id="2.3.3.13" evidence="3 11"/>
<feature type="binding site" evidence="11">
    <location>
        <position position="204"/>
    </location>
    <ligand>
        <name>Mn(2+)</name>
        <dbReference type="ChEBI" id="CHEBI:29035"/>
    </ligand>
</feature>
<keyword evidence="9 11" id="KW-0464">Manganese</keyword>
<evidence type="ECO:0000256" key="3">
    <source>
        <dbReference type="ARBA" id="ARBA00012973"/>
    </source>
</evidence>
<evidence type="ECO:0000256" key="7">
    <source>
        <dbReference type="ARBA" id="ARBA00022679"/>
    </source>
</evidence>
<dbReference type="InterPro" id="IPR013709">
    <property type="entry name" value="2-isopropylmalate_synth_dimer"/>
</dbReference>
<comment type="similarity">
    <text evidence="2 11">Belongs to the alpha-IPM synthase/homocitrate synthase family. LeuA type 1 subfamily.</text>
</comment>
<gene>
    <name evidence="11" type="primary">leuA</name>
    <name evidence="13" type="ORF">HKBW3S03_00019</name>
</gene>
<dbReference type="AlphaFoldDB" id="A0A6V8NGL4"/>
<protein>
    <recommendedName>
        <fullName evidence="4 11">2-isopropylmalate synthase</fullName>
        <ecNumber evidence="3 11">2.3.3.13</ecNumber>
    </recommendedName>
    <alternativeName>
        <fullName evidence="11">Alpha-IPM synthase</fullName>
    </alternativeName>
    <alternativeName>
        <fullName evidence="11">Alpha-isopropylmalate synthase</fullName>
    </alternativeName>
</protein>
<dbReference type="RefSeq" id="WP_176236683.1">
    <property type="nucleotide sequence ID" value="NZ_BLRU01000001.1"/>
</dbReference>
<evidence type="ECO:0000256" key="2">
    <source>
        <dbReference type="ARBA" id="ARBA00009396"/>
    </source>
</evidence>
<dbReference type="InterPro" id="IPR000891">
    <property type="entry name" value="PYR_CT"/>
</dbReference>
<dbReference type="PANTHER" id="PTHR10277">
    <property type="entry name" value="HOMOCITRATE SYNTHASE-RELATED"/>
    <property type="match status" value="1"/>
</dbReference>
<evidence type="ECO:0000256" key="11">
    <source>
        <dbReference type="HAMAP-Rule" id="MF_01025"/>
    </source>
</evidence>
<evidence type="ECO:0000259" key="12">
    <source>
        <dbReference type="PROSITE" id="PS50991"/>
    </source>
</evidence>
<keyword evidence="6 11" id="KW-0028">Amino-acid biosynthesis</keyword>
<dbReference type="SUPFAM" id="SSF51569">
    <property type="entry name" value="Aldolase"/>
    <property type="match status" value="1"/>
</dbReference>
<comment type="cofactor">
    <cofactor evidence="11">
        <name>Mn(2+)</name>
        <dbReference type="ChEBI" id="CHEBI:29035"/>
    </cofactor>
</comment>
<dbReference type="InterPro" id="IPR002034">
    <property type="entry name" value="AIPM/Hcit_synth_CS"/>
</dbReference>
<keyword evidence="10 11" id="KW-0100">Branched-chain amino acid biosynthesis</keyword>
<evidence type="ECO:0000256" key="5">
    <source>
        <dbReference type="ARBA" id="ARBA00022430"/>
    </source>
</evidence>
<dbReference type="Pfam" id="PF00682">
    <property type="entry name" value="HMGL-like"/>
    <property type="match status" value="1"/>
</dbReference>
<dbReference type="PROSITE" id="PS00815">
    <property type="entry name" value="AIPM_HOMOCIT_SYNTH_1"/>
    <property type="match status" value="1"/>
</dbReference>
<dbReference type="FunFam" id="1.10.238.260:FF:000001">
    <property type="entry name" value="2-isopropylmalate synthase"/>
    <property type="match status" value="1"/>
</dbReference>
<dbReference type="PROSITE" id="PS00816">
    <property type="entry name" value="AIPM_HOMOCIT_SYNTH_2"/>
    <property type="match status" value="1"/>
</dbReference>
<reference evidence="13 14" key="1">
    <citation type="journal article" date="2020" name="Front. Microbiol.">
        <title>Single-cell genomics of novel Actinobacteria with the Wood-Ljungdahl pathway discovered in a serpentinizing system.</title>
        <authorList>
            <person name="Merino N."/>
            <person name="Kawai M."/>
            <person name="Boyd E.S."/>
            <person name="Colman D.R."/>
            <person name="McGlynn S.E."/>
            <person name="Nealson K.H."/>
            <person name="Kurokawa K."/>
            <person name="Hongoh Y."/>
        </authorList>
    </citation>
    <scope>NUCLEOTIDE SEQUENCE [LARGE SCALE GENOMIC DNA]</scope>
    <source>
        <strain evidence="13 14">S03</strain>
    </source>
</reference>
<dbReference type="GO" id="GO:0009098">
    <property type="term" value="P:L-leucine biosynthetic process"/>
    <property type="evidence" value="ECO:0007669"/>
    <property type="project" value="UniProtKB-UniRule"/>
</dbReference>
<dbReference type="UniPathway" id="UPA00048">
    <property type="reaction ID" value="UER00070"/>
</dbReference>
<comment type="subunit">
    <text evidence="11">Homodimer.</text>
</comment>
<evidence type="ECO:0000256" key="4">
    <source>
        <dbReference type="ARBA" id="ARBA00018198"/>
    </source>
</evidence>
<dbReference type="InterPro" id="IPR005671">
    <property type="entry name" value="LeuA_bact_synth"/>
</dbReference>
<dbReference type="NCBIfam" id="TIGR00973">
    <property type="entry name" value="leuA_bact"/>
    <property type="match status" value="1"/>
</dbReference>
<dbReference type="GO" id="GO:0005737">
    <property type="term" value="C:cytoplasm"/>
    <property type="evidence" value="ECO:0007669"/>
    <property type="project" value="UniProtKB-UniRule"/>
</dbReference>
<keyword evidence="5 11" id="KW-0432">Leucine biosynthesis</keyword>
<dbReference type="CDD" id="cd07940">
    <property type="entry name" value="DRE_TIM_IPMS"/>
    <property type="match status" value="1"/>
</dbReference>
<dbReference type="SMART" id="SM00917">
    <property type="entry name" value="LeuA_dimer"/>
    <property type="match status" value="1"/>
</dbReference>
<dbReference type="FunFam" id="3.20.20.70:FF:000010">
    <property type="entry name" value="2-isopropylmalate synthase"/>
    <property type="match status" value="1"/>
</dbReference>
<comment type="caution">
    <text evidence="13">The sequence shown here is derived from an EMBL/GenBank/DDBJ whole genome shotgun (WGS) entry which is preliminary data.</text>
</comment>
<dbReference type="GO" id="GO:0003985">
    <property type="term" value="F:acetyl-CoA C-acetyltransferase activity"/>
    <property type="evidence" value="ECO:0007669"/>
    <property type="project" value="UniProtKB-UniRule"/>
</dbReference>